<evidence type="ECO:0000259" key="1">
    <source>
        <dbReference type="Pfam" id="PF04760"/>
    </source>
</evidence>
<dbReference type="InterPro" id="IPR006847">
    <property type="entry name" value="IF2_N"/>
</dbReference>
<dbReference type="EMBL" id="BK014970">
    <property type="protein sequence ID" value="DAD84985.1"/>
    <property type="molecule type" value="Genomic_DNA"/>
</dbReference>
<reference evidence="2" key="1">
    <citation type="journal article" date="2021" name="Proc. Natl. Acad. Sci. U.S.A.">
        <title>A Catalog of Tens of Thousands of Viruses from Human Metagenomes Reveals Hidden Associations with Chronic Diseases.</title>
        <authorList>
            <person name="Tisza M.J."/>
            <person name="Buck C.B."/>
        </authorList>
    </citation>
    <scope>NUCLEOTIDE SEQUENCE</scope>
    <source>
        <strain evidence="2">CtD6g5</strain>
    </source>
</reference>
<sequence>MDKKNEKQKKKCFIITPIGNENSEIFRKAKGVIESTIKPILQEYDFDDIKPAYEINMSGMISTQIINRIINDDLVVANLTGNNPNVMYELCLRHVVAKPIIHICESGTSLPFDVKDNRTIFYVDDMLGAEELKYNLRKFLDKIDYLEDCMDNPIYNAYRYGKLLKETQGTKENEILKILLQIQNTLGLQQRYNTFIIPGGHSIDFDSAFAGVRDEQLGKEELRKVNGDLLQKWLPYNGHKLKVHELAKKLDTKSSTIIYVAKKVGLDVNNQLSELNADMVNKILTYICNNIIEGDPNEFEEKE</sequence>
<proteinExistence type="predicted"/>
<dbReference type="Pfam" id="PF04760">
    <property type="entry name" value="IF2_N"/>
    <property type="match status" value="1"/>
</dbReference>
<feature type="domain" description="Translation initiation factor IF-2 N-terminal" evidence="1">
    <location>
        <begin position="240"/>
        <end position="286"/>
    </location>
</feature>
<accession>A0A8S5MRP4</accession>
<dbReference type="Gene3D" id="1.10.10.2480">
    <property type="match status" value="1"/>
</dbReference>
<name>A0A8S5MRP4_9CAUD</name>
<evidence type="ECO:0000313" key="2">
    <source>
        <dbReference type="EMBL" id="DAD84985.1"/>
    </source>
</evidence>
<organism evidence="2">
    <name type="scientific">Siphoviridae sp. ctD6g5</name>
    <dbReference type="NCBI Taxonomy" id="2826196"/>
    <lineage>
        <taxon>Viruses</taxon>
        <taxon>Duplodnaviria</taxon>
        <taxon>Heunggongvirae</taxon>
        <taxon>Uroviricota</taxon>
        <taxon>Caudoviricetes</taxon>
    </lineage>
</organism>
<dbReference type="GO" id="GO:0016787">
    <property type="term" value="F:hydrolase activity"/>
    <property type="evidence" value="ECO:0007669"/>
    <property type="project" value="UniProtKB-KW"/>
</dbReference>
<protein>
    <submittedName>
        <fullName evidence="2">CMP/hydroxymethyl CMP hydrolase</fullName>
    </submittedName>
</protein>
<dbReference type="Gene3D" id="3.40.50.450">
    <property type="match status" value="1"/>
</dbReference>
<keyword evidence="2" id="KW-0378">Hydrolase</keyword>